<dbReference type="CDD" id="cd00757">
    <property type="entry name" value="ThiF_MoeB_HesA_family"/>
    <property type="match status" value="1"/>
</dbReference>
<name>A0A6S6S8N9_9GAMM</name>
<dbReference type="NCBIfam" id="NF004281">
    <property type="entry name" value="PRK05690.1"/>
    <property type="match status" value="1"/>
</dbReference>
<evidence type="ECO:0000313" key="3">
    <source>
        <dbReference type="EMBL" id="CAA6804163.1"/>
    </source>
</evidence>
<organism evidence="3">
    <name type="scientific">uncultured Thiotrichaceae bacterium</name>
    <dbReference type="NCBI Taxonomy" id="298394"/>
    <lineage>
        <taxon>Bacteria</taxon>
        <taxon>Pseudomonadati</taxon>
        <taxon>Pseudomonadota</taxon>
        <taxon>Gammaproteobacteria</taxon>
        <taxon>Thiotrichales</taxon>
        <taxon>Thiotrichaceae</taxon>
        <taxon>environmental samples</taxon>
    </lineage>
</organism>
<evidence type="ECO:0000259" key="2">
    <source>
        <dbReference type="Pfam" id="PF00899"/>
    </source>
</evidence>
<keyword evidence="3" id="KW-0548">Nucleotidyltransferase</keyword>
<dbReference type="GO" id="GO:0008641">
    <property type="term" value="F:ubiquitin-like modifier activating enzyme activity"/>
    <property type="evidence" value="ECO:0007669"/>
    <property type="project" value="InterPro"/>
</dbReference>
<dbReference type="InterPro" id="IPR000594">
    <property type="entry name" value="ThiF_NAD_FAD-bd"/>
</dbReference>
<dbReference type="Pfam" id="PF00899">
    <property type="entry name" value="ThiF"/>
    <property type="match status" value="1"/>
</dbReference>
<dbReference type="InterPro" id="IPR045886">
    <property type="entry name" value="ThiF/MoeB/HesA"/>
</dbReference>
<proteinExistence type="inferred from homology"/>
<dbReference type="GO" id="GO:0016779">
    <property type="term" value="F:nucleotidyltransferase activity"/>
    <property type="evidence" value="ECO:0007669"/>
    <property type="project" value="UniProtKB-KW"/>
</dbReference>
<dbReference type="EMBL" id="CACVAY010000019">
    <property type="protein sequence ID" value="CAA6804163.1"/>
    <property type="molecule type" value="Genomic_DNA"/>
</dbReference>
<dbReference type="PANTHER" id="PTHR10953:SF102">
    <property type="entry name" value="ADENYLYLTRANSFERASE AND SULFURTRANSFERASE MOCS3"/>
    <property type="match status" value="1"/>
</dbReference>
<dbReference type="Gene3D" id="3.40.50.720">
    <property type="entry name" value="NAD(P)-binding Rossmann-like Domain"/>
    <property type="match status" value="1"/>
</dbReference>
<dbReference type="PANTHER" id="PTHR10953">
    <property type="entry name" value="UBIQUITIN-ACTIVATING ENZYME E1"/>
    <property type="match status" value="1"/>
</dbReference>
<accession>A0A6S6S8N9</accession>
<dbReference type="GO" id="GO:0005829">
    <property type="term" value="C:cytosol"/>
    <property type="evidence" value="ECO:0007669"/>
    <property type="project" value="TreeGrafter"/>
</dbReference>
<dbReference type="FunFam" id="3.40.50.720:FF:000080">
    <property type="entry name" value="Thiazole biosynthesis adenylyltransferase ThiF"/>
    <property type="match status" value="1"/>
</dbReference>
<dbReference type="AlphaFoldDB" id="A0A6S6S8N9"/>
<comment type="similarity">
    <text evidence="1">Belongs to the HesA/MoeB/ThiF family.</text>
</comment>
<feature type="domain" description="THIF-type NAD/FAD binding fold" evidence="2">
    <location>
        <begin position="9"/>
        <end position="242"/>
    </location>
</feature>
<evidence type="ECO:0000256" key="1">
    <source>
        <dbReference type="ARBA" id="ARBA00009919"/>
    </source>
</evidence>
<keyword evidence="3" id="KW-0808">Transferase</keyword>
<dbReference type="SUPFAM" id="SSF69572">
    <property type="entry name" value="Activating enzymes of the ubiquitin-like proteins"/>
    <property type="match status" value="1"/>
</dbReference>
<dbReference type="InterPro" id="IPR035985">
    <property type="entry name" value="Ubiquitin-activating_enz"/>
</dbReference>
<gene>
    <name evidence="3" type="ORF">HELGO_WM31232</name>
</gene>
<protein>
    <submittedName>
        <fullName evidence="3">Sulfur carrier protein adenylyltransferase ThiF</fullName>
    </submittedName>
</protein>
<dbReference type="GO" id="GO:0004792">
    <property type="term" value="F:thiosulfate-cyanide sulfurtransferase activity"/>
    <property type="evidence" value="ECO:0007669"/>
    <property type="project" value="TreeGrafter"/>
</dbReference>
<dbReference type="GO" id="GO:0008146">
    <property type="term" value="F:sulfotransferase activity"/>
    <property type="evidence" value="ECO:0007669"/>
    <property type="project" value="TreeGrafter"/>
</dbReference>
<reference evidence="3" key="1">
    <citation type="submission" date="2020-01" db="EMBL/GenBank/DDBJ databases">
        <authorList>
            <person name="Meier V. D."/>
            <person name="Meier V D."/>
        </authorList>
    </citation>
    <scope>NUCLEOTIDE SEQUENCE</scope>
    <source>
        <strain evidence="3">HLG_WM_MAG_07</strain>
    </source>
</reference>
<sequence length="246" mass="26840">MTPEQKSRYDRQIKLPAIGEEGQQRLLDARVLVIGMGGLGSPVALYLAAAGIGHLVISDYDTVEESNLQRQVIHTQDSINDLKVDSAKKRILAINPDIKVTTLGYELDHEELASEVALADAVVDCTDNFPSRFQLNKITVKLKTPLISGAAIRQDGQIATFDSRDAANPCYQCLYSDNNLEGVTCAMEGVVAPVVGIIGTMQAQETINVLLDRSALTGKLMLLDAQSLEWQRIQLPKNPNCPICNH</sequence>